<evidence type="ECO:0008006" key="3">
    <source>
        <dbReference type="Google" id="ProtNLM"/>
    </source>
</evidence>
<proteinExistence type="predicted"/>
<dbReference type="Proteomes" id="UP001501598">
    <property type="component" value="Unassembled WGS sequence"/>
</dbReference>
<sequence>MALEHGDLEAVTIEVGDVSRWTALFEDILGSGFEPSPAREDGKVAVVHPAGVTLLQGADFAPASTAAADVERRRVWAEGIARGLSTT</sequence>
<comment type="caution">
    <text evidence="1">The sequence shown here is derived from an EMBL/GenBank/DDBJ whole genome shotgun (WGS) entry which is preliminary data.</text>
</comment>
<accession>A0ABP8S1R0</accession>
<protein>
    <recommendedName>
        <fullName evidence="3">Glyoxalase-like domain-containing protein</fullName>
    </recommendedName>
</protein>
<gene>
    <name evidence="1" type="ORF">GCM10023175_64360</name>
</gene>
<dbReference type="RefSeq" id="WP_345426758.1">
    <property type="nucleotide sequence ID" value="NZ_BAABGT010000110.1"/>
</dbReference>
<keyword evidence="2" id="KW-1185">Reference proteome</keyword>
<dbReference type="EMBL" id="BAABGT010000110">
    <property type="protein sequence ID" value="GAA4558342.1"/>
    <property type="molecule type" value="Genomic_DNA"/>
</dbReference>
<name>A0ABP8S1R0_9PSEU</name>
<reference evidence="2" key="1">
    <citation type="journal article" date="2019" name="Int. J. Syst. Evol. Microbiol.">
        <title>The Global Catalogue of Microorganisms (GCM) 10K type strain sequencing project: providing services to taxonomists for standard genome sequencing and annotation.</title>
        <authorList>
            <consortium name="The Broad Institute Genomics Platform"/>
            <consortium name="The Broad Institute Genome Sequencing Center for Infectious Disease"/>
            <person name="Wu L."/>
            <person name="Ma J."/>
        </authorList>
    </citation>
    <scope>NUCLEOTIDE SEQUENCE [LARGE SCALE GENOMIC DNA]</scope>
    <source>
        <strain evidence="2">JCM 17906</strain>
    </source>
</reference>
<evidence type="ECO:0000313" key="2">
    <source>
        <dbReference type="Proteomes" id="UP001501598"/>
    </source>
</evidence>
<evidence type="ECO:0000313" key="1">
    <source>
        <dbReference type="EMBL" id="GAA4558342.1"/>
    </source>
</evidence>
<organism evidence="1 2">
    <name type="scientific">Pseudonocardia xishanensis</name>
    <dbReference type="NCBI Taxonomy" id="630995"/>
    <lineage>
        <taxon>Bacteria</taxon>
        <taxon>Bacillati</taxon>
        <taxon>Actinomycetota</taxon>
        <taxon>Actinomycetes</taxon>
        <taxon>Pseudonocardiales</taxon>
        <taxon>Pseudonocardiaceae</taxon>
        <taxon>Pseudonocardia</taxon>
    </lineage>
</organism>